<protein>
    <submittedName>
        <fullName evidence="8">MFS transporter</fullName>
    </submittedName>
</protein>
<comment type="caution">
    <text evidence="8">The sequence shown here is derived from an EMBL/GenBank/DDBJ whole genome shotgun (WGS) entry which is preliminary data.</text>
</comment>
<keyword evidence="3 6" id="KW-0812">Transmembrane</keyword>
<evidence type="ECO:0000259" key="7">
    <source>
        <dbReference type="PROSITE" id="PS50850"/>
    </source>
</evidence>
<keyword evidence="4 6" id="KW-1133">Transmembrane helix</keyword>
<feature type="transmembrane region" description="Helical" evidence="6">
    <location>
        <begin position="314"/>
        <end position="336"/>
    </location>
</feature>
<feature type="transmembrane region" description="Helical" evidence="6">
    <location>
        <begin position="224"/>
        <end position="246"/>
    </location>
</feature>
<evidence type="ECO:0000256" key="2">
    <source>
        <dbReference type="ARBA" id="ARBA00022448"/>
    </source>
</evidence>
<keyword evidence="9" id="KW-1185">Reference proteome</keyword>
<sequence>MKSARSNSMMNIKSEPSLVSTLLLIIGIIFIATNLRSPITSVGPLIGMLRENLAISNTVLGLITTIPLLAFGVFSSLSPKLARRMGMERLIFISLIILTIGIVVRSVAGEIMFFTGTILIGLAISVCNVLLPSLIKRDFEKNVGIMTGVFSVSMNLCGAIASGISVPLATEKNFGWNGALGVWAILSFISIFLWLPQLRNINKPQFIDINKVNNTNFNIWKSPIAWNVTFFMGLQSLIFYVSVAWLPEILNQKGFSTASAGWMLSLMQLAILPITFFVPILAGRMANQRILVIMSSVFYLIGIFGLLYGGYLIIILSVILIGIAMGSSFSLAMMFFSLRTKTSHLSAELSGMAQSIGYLFAAIGPTLFGILHVVTKGWIVPLSLIMIAAILLLITGLGAGRDAFIGLEKTDNKEVQQ</sequence>
<dbReference type="Gene3D" id="1.20.1250.20">
    <property type="entry name" value="MFS general substrate transporter like domains"/>
    <property type="match status" value="1"/>
</dbReference>
<feature type="transmembrane region" description="Helical" evidence="6">
    <location>
        <begin position="21"/>
        <end position="39"/>
    </location>
</feature>
<evidence type="ECO:0000256" key="1">
    <source>
        <dbReference type="ARBA" id="ARBA00004651"/>
    </source>
</evidence>
<name>A0ABT0W8S3_9BACI</name>
<feature type="transmembrane region" description="Helical" evidence="6">
    <location>
        <begin position="59"/>
        <end position="78"/>
    </location>
</feature>
<dbReference type="Proteomes" id="UP001523262">
    <property type="component" value="Unassembled WGS sequence"/>
</dbReference>
<organism evidence="8 9">
    <name type="scientific">Neobacillus pocheonensis</name>
    <dbReference type="NCBI Taxonomy" id="363869"/>
    <lineage>
        <taxon>Bacteria</taxon>
        <taxon>Bacillati</taxon>
        <taxon>Bacillota</taxon>
        <taxon>Bacilli</taxon>
        <taxon>Bacillales</taxon>
        <taxon>Bacillaceae</taxon>
        <taxon>Neobacillus</taxon>
    </lineage>
</organism>
<keyword evidence="2" id="KW-0813">Transport</keyword>
<evidence type="ECO:0000256" key="4">
    <source>
        <dbReference type="ARBA" id="ARBA00022989"/>
    </source>
</evidence>
<feature type="domain" description="Major facilitator superfamily (MFS) profile" evidence="7">
    <location>
        <begin position="22"/>
        <end position="400"/>
    </location>
</feature>
<keyword evidence="5 6" id="KW-0472">Membrane</keyword>
<feature type="transmembrane region" description="Helical" evidence="6">
    <location>
        <begin position="174"/>
        <end position="195"/>
    </location>
</feature>
<feature type="transmembrane region" description="Helical" evidence="6">
    <location>
        <begin position="113"/>
        <end position="131"/>
    </location>
</feature>
<dbReference type="PROSITE" id="PS50850">
    <property type="entry name" value="MFS"/>
    <property type="match status" value="1"/>
</dbReference>
<dbReference type="InterPro" id="IPR011701">
    <property type="entry name" value="MFS"/>
</dbReference>
<proteinExistence type="predicted"/>
<evidence type="ECO:0000313" key="9">
    <source>
        <dbReference type="Proteomes" id="UP001523262"/>
    </source>
</evidence>
<evidence type="ECO:0000256" key="3">
    <source>
        <dbReference type="ARBA" id="ARBA00022692"/>
    </source>
</evidence>
<dbReference type="CDD" id="cd17339">
    <property type="entry name" value="MFS_NIMT_CynX_like"/>
    <property type="match status" value="1"/>
</dbReference>
<feature type="transmembrane region" description="Helical" evidence="6">
    <location>
        <begin position="380"/>
        <end position="399"/>
    </location>
</feature>
<dbReference type="PANTHER" id="PTHR23523:SF2">
    <property type="entry name" value="2-NITROIMIDAZOLE TRANSPORTER"/>
    <property type="match status" value="1"/>
</dbReference>
<dbReference type="InterPro" id="IPR036259">
    <property type="entry name" value="MFS_trans_sf"/>
</dbReference>
<comment type="subcellular location">
    <subcellularLocation>
        <location evidence="1">Cell membrane</location>
        <topology evidence="1">Multi-pass membrane protein</topology>
    </subcellularLocation>
</comment>
<feature type="transmembrane region" description="Helical" evidence="6">
    <location>
        <begin position="258"/>
        <end position="278"/>
    </location>
</feature>
<dbReference type="EMBL" id="JAMQCR010000001">
    <property type="protein sequence ID" value="MCM2532726.1"/>
    <property type="molecule type" value="Genomic_DNA"/>
</dbReference>
<evidence type="ECO:0000256" key="6">
    <source>
        <dbReference type="SAM" id="Phobius"/>
    </source>
</evidence>
<dbReference type="InterPro" id="IPR020846">
    <property type="entry name" value="MFS_dom"/>
</dbReference>
<dbReference type="SUPFAM" id="SSF103473">
    <property type="entry name" value="MFS general substrate transporter"/>
    <property type="match status" value="1"/>
</dbReference>
<feature type="transmembrane region" description="Helical" evidence="6">
    <location>
        <begin position="90"/>
        <end position="107"/>
    </location>
</feature>
<feature type="transmembrane region" description="Helical" evidence="6">
    <location>
        <begin position="356"/>
        <end position="374"/>
    </location>
</feature>
<feature type="transmembrane region" description="Helical" evidence="6">
    <location>
        <begin position="290"/>
        <end position="308"/>
    </location>
</feature>
<accession>A0ABT0W8S3</accession>
<dbReference type="PANTHER" id="PTHR23523">
    <property type="match status" value="1"/>
</dbReference>
<gene>
    <name evidence="8" type="ORF">NDK43_10450</name>
</gene>
<feature type="transmembrane region" description="Helical" evidence="6">
    <location>
        <begin position="143"/>
        <end position="168"/>
    </location>
</feature>
<evidence type="ECO:0000313" key="8">
    <source>
        <dbReference type="EMBL" id="MCM2532726.1"/>
    </source>
</evidence>
<dbReference type="Pfam" id="PF07690">
    <property type="entry name" value="MFS_1"/>
    <property type="match status" value="1"/>
</dbReference>
<dbReference type="InterPro" id="IPR052524">
    <property type="entry name" value="MFS_Cyanate_Porter"/>
</dbReference>
<evidence type="ECO:0000256" key="5">
    <source>
        <dbReference type="ARBA" id="ARBA00023136"/>
    </source>
</evidence>
<reference evidence="8 9" key="1">
    <citation type="submission" date="2022-06" db="EMBL/GenBank/DDBJ databases">
        <authorList>
            <person name="Jeon C.O."/>
        </authorList>
    </citation>
    <scope>NUCLEOTIDE SEQUENCE [LARGE SCALE GENOMIC DNA]</scope>
    <source>
        <strain evidence="8 9">KCTC 13943</strain>
    </source>
</reference>